<dbReference type="Gene3D" id="2.80.10.50">
    <property type="match status" value="1"/>
</dbReference>
<feature type="compositionally biased region" description="Low complexity" evidence="2">
    <location>
        <begin position="145"/>
        <end position="161"/>
    </location>
</feature>
<proteinExistence type="predicted"/>
<feature type="coiled-coil region" evidence="1">
    <location>
        <begin position="1156"/>
        <end position="1183"/>
    </location>
</feature>
<evidence type="ECO:0000313" key="5">
    <source>
        <dbReference type="Proteomes" id="UP000483672"/>
    </source>
</evidence>
<evidence type="ECO:0000256" key="2">
    <source>
        <dbReference type="SAM" id="MobiDB-lite"/>
    </source>
</evidence>
<dbReference type="Proteomes" id="UP000483672">
    <property type="component" value="Unassembled WGS sequence"/>
</dbReference>
<evidence type="ECO:0000259" key="3">
    <source>
        <dbReference type="Pfam" id="PF14200"/>
    </source>
</evidence>
<dbReference type="InterPro" id="IPR000772">
    <property type="entry name" value="Ricin_B_lectin"/>
</dbReference>
<organism evidence="4 5">
    <name type="scientific">Orbilia oligospora</name>
    <name type="common">Nematode-trapping fungus</name>
    <name type="synonym">Arthrobotrys oligospora</name>
    <dbReference type="NCBI Taxonomy" id="2813651"/>
    <lineage>
        <taxon>Eukaryota</taxon>
        <taxon>Fungi</taxon>
        <taxon>Dikarya</taxon>
        <taxon>Ascomycota</taxon>
        <taxon>Pezizomycotina</taxon>
        <taxon>Orbiliomycetes</taxon>
        <taxon>Orbiliales</taxon>
        <taxon>Orbiliaceae</taxon>
        <taxon>Orbilia</taxon>
    </lineage>
</organism>
<dbReference type="SUPFAM" id="SSF50370">
    <property type="entry name" value="Ricin B-like lectins"/>
    <property type="match status" value="1"/>
</dbReference>
<evidence type="ECO:0000313" key="4">
    <source>
        <dbReference type="EMBL" id="KAF3225931.1"/>
    </source>
</evidence>
<keyword evidence="1" id="KW-0175">Coiled coil</keyword>
<dbReference type="CDD" id="cd23422">
    <property type="entry name" value="beta-trefoil_Ricin_MPL_CNL"/>
    <property type="match status" value="1"/>
</dbReference>
<feature type="domain" description="Ricin B lectin" evidence="3">
    <location>
        <begin position="1471"/>
        <end position="1544"/>
    </location>
</feature>
<sequence length="1610" mass="177424">MNDIQDRKRRRSRSPSVDAKKRATKITKQDVEEAPQPIKRTRSGSVKDTDDRPKRLRQGSWDLDLDLSSGINPLKGAASLLTPPDGPSIEYAGCFLFNPYFAVYGIDGALVALTQEAIAHLAPSIVAAPEPSAMQLTPEATPGELQNNPLENASNNSNQQNPGPSIDIKNLVVIGDINAYGLVPGKLEVYHNVTAQQPYAEIFRPKTSSFSLGAFFPSMKGHSIDSIELENVTFSYLAYEVDQFEVAGVYLKSDVIFKGALQPVSDFLHEYFGQENPSIHLSTYIGAARDWSSFPSVSQLVLTGSIEHMSVKLFDFLEFTCVGVELLMDAKTDLSRQSTKWEFGYGFFGDLNISVKGSLVPLQCHYHLRKFSQSYLLSVTLRDDEWKEVFGIKGLNLYSVNFQAMIGTATKNTTFKLRVEAEMQWRQTTISVAGTYGSDEYSLEAYIGNLSLHDVGELFQQMMDVELDIFDHDVVLQSMYINISKDGFVLAGTVIINGHSSASAKVAFKRDGISISGGVSDMSFEGIDIHKAELDIFIGTKSQNSSERETRFAIMGDVSFAGIDLRVGVYTKKPSDGKELKWAIYGEAQGDLKTSRLCPELEGTFLDISLNGLALMASNHEDSGGKYNTRGYPLAKGIQFCARIDEIPALKAMLRMNVERTILRAGYKDGAFSLGLILPGERRMTFTPDLYTGPVSFYIQTGGGIKLGLQAEFTIKLKTQDDPLKFNLGIKAGVDEASGYGEMVDGCKWVNPCGVAKNIIISGCAVDIGIVYTTFAISGAPGRIGLKGRIDIGEKQVGGAMLVSQTSEQLLAFTEKDLGVVDLVKFASLIIEKELPRPDNFLHITDFDLYLSSGATIAETYYPRGVSLKGDMLILGKRAQFDCKIGSEVKIMATVESFSIGPLKVTGAINKDPIVNAEISSTAQRVYIDGAVSVWGASAAIHLNADFHPSPKFDFAIQLKLSDLFLVQLQARVTGNVNYKDLKSFENADFAVYAKLEQHIIQHIMQQLEQQINCTQQGLQSRFDNSKKTFDEQEKKFKEGCRIATEKLTAAQNTWNEKRAFVEGARDSAKEFLESKKRDLQQTVNDAESIWKTLCSDAKNTLDRVKCEADAAINLIKTNLKMVEKESDEAIRIAQDVLQNEIDDFHRRFGDTADDLKRAREAVESAQRKVDSLEDDVDRKIQQWNNADFCEKLEIAAQIAGLKSARMSALGPLKSAELALLLLEQGIRLTGFLAAQAAITAAESGVKSAQDAKNLTLSALEKGLEEAQNFHKNNINVAQEAFTWAEKLSDELKIFEAACAVLEIGCPAAQKSLDVAEEAVKGLGDCVEFAAFELAKKAVAFADNNTKELNLARYAFEAAEKVVNLGLDIVKWGVSHAGKLIDINKIEFEGSLKSLIANGPPLRVLIQGILCGGQFAVEVVWQPHFDLVAFIKALFDRLWEMIKSGVRVVENWAREGGSSQSEPLSTKLYENTKYMITNVATGTAIDFSGTDGTSISGWSVHGWGNQQWTLESYEGHWRIRNVDSGRYLAPSEPFEKINDGTRVISSTEPANWNIGSHIVDGSKVAYRMFVPDYHRPINMDLAEGKSADGTHIVLWGMSDGRNQLWYFSKV</sequence>
<dbReference type="Pfam" id="PF14200">
    <property type="entry name" value="RicinB_lectin_2"/>
    <property type="match status" value="1"/>
</dbReference>
<accession>A0A6G1LWU0</accession>
<name>A0A6G1LWU0_ORBOL</name>
<evidence type="ECO:0000256" key="1">
    <source>
        <dbReference type="SAM" id="Coils"/>
    </source>
</evidence>
<feature type="region of interest" description="Disordered" evidence="2">
    <location>
        <begin position="1"/>
        <end position="57"/>
    </location>
</feature>
<comment type="caution">
    <text evidence="4">The sequence shown here is derived from an EMBL/GenBank/DDBJ whole genome shotgun (WGS) entry which is preliminary data.</text>
</comment>
<feature type="region of interest" description="Disordered" evidence="2">
    <location>
        <begin position="135"/>
        <end position="162"/>
    </location>
</feature>
<dbReference type="InterPro" id="IPR035992">
    <property type="entry name" value="Ricin_B-like_lectins"/>
</dbReference>
<gene>
    <name evidence="4" type="ORF">TWF191_004961</name>
</gene>
<dbReference type="EMBL" id="WIPF01000025">
    <property type="protein sequence ID" value="KAF3225931.1"/>
    <property type="molecule type" value="Genomic_DNA"/>
</dbReference>
<protein>
    <recommendedName>
        <fullName evidence="3">Ricin B lectin domain-containing protein</fullName>
    </recommendedName>
</protein>
<reference evidence="4 5" key="1">
    <citation type="submission" date="2019-06" db="EMBL/GenBank/DDBJ databases">
        <authorList>
            <person name="Palmer J.M."/>
        </authorList>
    </citation>
    <scope>NUCLEOTIDE SEQUENCE [LARGE SCALE GENOMIC DNA]</scope>
    <source>
        <strain evidence="4 5">TWF191</strain>
    </source>
</reference>